<evidence type="ECO:0000259" key="2">
    <source>
        <dbReference type="Pfam" id="PF03976"/>
    </source>
</evidence>
<comment type="caution">
    <text evidence="3">The sequence shown here is derived from an EMBL/GenBank/DDBJ whole genome shotgun (WGS) entry which is preliminary data.</text>
</comment>
<feature type="coiled-coil region" evidence="1">
    <location>
        <begin position="284"/>
        <end position="311"/>
    </location>
</feature>
<keyword evidence="3" id="KW-0808">Transferase</keyword>
<organism evidence="3 4">
    <name type="scientific">Motiliproteus coralliicola</name>
    <dbReference type="NCBI Taxonomy" id="2283196"/>
    <lineage>
        <taxon>Bacteria</taxon>
        <taxon>Pseudomonadati</taxon>
        <taxon>Pseudomonadota</taxon>
        <taxon>Gammaproteobacteria</taxon>
        <taxon>Oceanospirillales</taxon>
        <taxon>Oceanospirillaceae</taxon>
        <taxon>Motiliproteus</taxon>
    </lineage>
</organism>
<dbReference type="AlphaFoldDB" id="A0A369WH56"/>
<dbReference type="InterPro" id="IPR027417">
    <property type="entry name" value="P-loop_NTPase"/>
</dbReference>
<dbReference type="Pfam" id="PF03976">
    <property type="entry name" value="PPK2"/>
    <property type="match status" value="2"/>
</dbReference>
<dbReference type="RefSeq" id="WP_114696289.1">
    <property type="nucleotide sequence ID" value="NZ_QQOH01000003.1"/>
</dbReference>
<evidence type="ECO:0000313" key="3">
    <source>
        <dbReference type="EMBL" id="RDE19946.1"/>
    </source>
</evidence>
<protein>
    <submittedName>
        <fullName evidence="3">Polyphosphate:AMP phosphotransferase</fullName>
    </submittedName>
</protein>
<name>A0A369WH56_9GAMM</name>
<proteinExistence type="predicted"/>
<dbReference type="InterPro" id="IPR022488">
    <property type="entry name" value="PPK2-related"/>
</dbReference>
<feature type="domain" description="Polyphosphate kinase-2-related" evidence="2">
    <location>
        <begin position="288"/>
        <end position="511"/>
    </location>
</feature>
<dbReference type="PANTHER" id="PTHR34383">
    <property type="entry name" value="POLYPHOSPHATE:AMP PHOSPHOTRANSFERASE-RELATED"/>
    <property type="match status" value="1"/>
</dbReference>
<keyword evidence="4" id="KW-1185">Reference proteome</keyword>
<reference evidence="3 4" key="1">
    <citation type="submission" date="2018-07" db="EMBL/GenBank/DDBJ databases">
        <title>Motiliproteus coralliicola sp. nov., a bacterium isolated from Coral.</title>
        <authorList>
            <person name="Wang G."/>
        </authorList>
    </citation>
    <scope>NUCLEOTIDE SEQUENCE [LARGE SCALE GENOMIC DNA]</scope>
    <source>
        <strain evidence="3 4">C34</strain>
    </source>
</reference>
<dbReference type="EMBL" id="QQOH01000003">
    <property type="protein sequence ID" value="RDE19946.1"/>
    <property type="molecule type" value="Genomic_DNA"/>
</dbReference>
<evidence type="ECO:0000256" key="1">
    <source>
        <dbReference type="SAM" id="Coils"/>
    </source>
</evidence>
<dbReference type="NCBIfam" id="TIGR03708">
    <property type="entry name" value="poly_P_AMP_trns"/>
    <property type="match status" value="1"/>
</dbReference>
<dbReference type="OrthoDB" id="9775224at2"/>
<dbReference type="GO" id="GO:0006797">
    <property type="term" value="P:polyphosphate metabolic process"/>
    <property type="evidence" value="ECO:0007669"/>
    <property type="project" value="InterPro"/>
</dbReference>
<dbReference type="GO" id="GO:0043751">
    <property type="term" value="F:polyphosphate:AMP phosphotransferase activity"/>
    <property type="evidence" value="ECO:0007669"/>
    <property type="project" value="InterPro"/>
</dbReference>
<dbReference type="InterPro" id="IPR022489">
    <property type="entry name" value="PolyP_AMP_Tfrase"/>
</dbReference>
<keyword evidence="1" id="KW-0175">Coiled coil</keyword>
<evidence type="ECO:0000313" key="4">
    <source>
        <dbReference type="Proteomes" id="UP000253769"/>
    </source>
</evidence>
<dbReference type="Proteomes" id="UP000253769">
    <property type="component" value="Unassembled WGS sequence"/>
</dbReference>
<dbReference type="Gene3D" id="3.40.50.300">
    <property type="entry name" value="P-loop containing nucleotide triphosphate hydrolases"/>
    <property type="match status" value="2"/>
</dbReference>
<gene>
    <name evidence="3" type="primary">pap</name>
    <name evidence="3" type="ORF">DV711_13850</name>
</gene>
<feature type="coiled-coil region" evidence="1">
    <location>
        <begin position="221"/>
        <end position="248"/>
    </location>
</feature>
<accession>A0A369WH56</accession>
<dbReference type="PANTHER" id="PTHR34383:SF3">
    <property type="entry name" value="POLYPHOSPHATE:AMP PHOSPHOTRANSFERASE"/>
    <property type="match status" value="1"/>
</dbReference>
<dbReference type="SUPFAM" id="SSF52540">
    <property type="entry name" value="P-loop containing nucleoside triphosphate hydrolases"/>
    <property type="match status" value="2"/>
</dbReference>
<sequence length="516" mass="60149">MFETAELGRALASEEYKKVVPELRQELLEVQRQLLDNGSFQVILIFAGVDGAGKSEIVNLLNSWMDPRWLVTHAYGPPSDEESERPEYWRYWRDLPPKGQIGLLLSTWYSRPILDYVYGEHNLAKFDKRLDRITGMEKGLADNGALILKFWLHLDKESQQTRFKKLEQDPLNAWRVTDEDWKHWELYDGFMQAAEHTIRKTSTGEATWHIVEGGDLRYSSVTVAKTLCDSIRNRIEQLQRQVKQGDTQIASNPDTASDDDIAFDRQRCREVVRPEVATVLSALNNQLKLSKADYNQQLSSLQGEVNQLQHQAHERNISTLLVFEGADAAGKGGAIRRVISALDAKHYKVVPVAAPTDEERAQHYLWRFWRHLPRAGRLTLFDRSWYGRVLVERVEGFASEQEWRRAYREINDFEEQLAEHDILVIKYWLHITPEEQLARFDARAETPYKQWKLTDEDWRNRNKWADYELAVHDMVERTSTSLAPWTLVEANDKRYARIKVLKTLQDRLQQKLTTGS</sequence>
<feature type="domain" description="Polyphosphate kinase-2-related" evidence="2">
    <location>
        <begin position="12"/>
        <end position="234"/>
    </location>
</feature>